<accession>A0A9W6U0U1</accession>
<dbReference type="Proteomes" id="UP001165121">
    <property type="component" value="Unassembled WGS sequence"/>
</dbReference>
<proteinExistence type="predicted"/>
<dbReference type="OrthoDB" id="103789at2759"/>
<dbReference type="AlphaFoldDB" id="A0A9W6U0U1"/>
<comment type="caution">
    <text evidence="1">The sequence shown here is derived from an EMBL/GenBank/DDBJ whole genome shotgun (WGS) entry which is preliminary data.</text>
</comment>
<gene>
    <name evidence="1" type="ORF">Pfra01_000367500</name>
</gene>
<protein>
    <submittedName>
        <fullName evidence="1">Unnamed protein product</fullName>
    </submittedName>
</protein>
<name>A0A9W6U0U1_9STRA</name>
<evidence type="ECO:0000313" key="1">
    <source>
        <dbReference type="EMBL" id="GMF23345.1"/>
    </source>
</evidence>
<keyword evidence="2" id="KW-1185">Reference proteome</keyword>
<dbReference type="EMBL" id="BSXT01000283">
    <property type="protein sequence ID" value="GMF23345.1"/>
    <property type="molecule type" value="Genomic_DNA"/>
</dbReference>
<organism evidence="1 2">
    <name type="scientific">Phytophthora fragariaefolia</name>
    <dbReference type="NCBI Taxonomy" id="1490495"/>
    <lineage>
        <taxon>Eukaryota</taxon>
        <taxon>Sar</taxon>
        <taxon>Stramenopiles</taxon>
        <taxon>Oomycota</taxon>
        <taxon>Peronosporomycetes</taxon>
        <taxon>Peronosporales</taxon>
        <taxon>Peronosporaceae</taxon>
        <taxon>Phytophthora</taxon>
    </lineage>
</organism>
<reference evidence="1" key="1">
    <citation type="submission" date="2023-04" db="EMBL/GenBank/DDBJ databases">
        <title>Phytophthora fragariaefolia NBRC 109709.</title>
        <authorList>
            <person name="Ichikawa N."/>
            <person name="Sato H."/>
            <person name="Tonouchi N."/>
        </authorList>
    </citation>
    <scope>NUCLEOTIDE SEQUENCE</scope>
    <source>
        <strain evidence="1">NBRC 109709</strain>
    </source>
</reference>
<evidence type="ECO:0000313" key="2">
    <source>
        <dbReference type="Proteomes" id="UP001165121"/>
    </source>
</evidence>
<sequence length="85" mass="9442">MTTDGLCVPWGVMFSHWDITVRKVQRDECGLAAIMGAGITPREHLDEVAELLIPAKGRVRKPPVRSVEMLDDTYQENVLSFDGTA</sequence>